<evidence type="ECO:0000256" key="7">
    <source>
        <dbReference type="ARBA" id="ARBA00022694"/>
    </source>
</evidence>
<dbReference type="EMBL" id="JAEAOA010000241">
    <property type="protein sequence ID" value="KAK3588775.1"/>
    <property type="molecule type" value="Genomic_DNA"/>
</dbReference>
<evidence type="ECO:0000256" key="13">
    <source>
        <dbReference type="ARBA" id="ARBA00038890"/>
    </source>
</evidence>
<dbReference type="PANTHER" id="PTHR11082">
    <property type="entry name" value="TRNA-DIHYDROURIDINE SYNTHASE"/>
    <property type="match status" value="1"/>
</dbReference>
<keyword evidence="5" id="KW-0285">Flavoprotein</keyword>
<comment type="subcellular location">
    <subcellularLocation>
        <location evidence="3">Cytoplasm</location>
    </subcellularLocation>
    <subcellularLocation>
        <location evidence="2">Nucleus</location>
    </subcellularLocation>
</comment>
<evidence type="ECO:0000313" key="22">
    <source>
        <dbReference type="EMBL" id="KAK3588775.1"/>
    </source>
</evidence>
<keyword evidence="10" id="KW-0520">NAD</keyword>
<keyword evidence="4" id="KW-0963">Cytoplasm</keyword>
<evidence type="ECO:0000256" key="17">
    <source>
        <dbReference type="ARBA" id="ARBA00049467"/>
    </source>
</evidence>
<evidence type="ECO:0000256" key="14">
    <source>
        <dbReference type="ARBA" id="ARBA00047287"/>
    </source>
</evidence>
<evidence type="ECO:0000256" key="20">
    <source>
        <dbReference type="ARBA" id="ARBA00077078"/>
    </source>
</evidence>
<dbReference type="CDD" id="cd02801">
    <property type="entry name" value="DUS_like_FMN"/>
    <property type="match status" value="1"/>
</dbReference>
<dbReference type="Pfam" id="PF01207">
    <property type="entry name" value="Dus"/>
    <property type="match status" value="1"/>
</dbReference>
<comment type="cofactor">
    <cofactor evidence="1">
        <name>FMN</name>
        <dbReference type="ChEBI" id="CHEBI:58210"/>
    </cofactor>
</comment>
<organism evidence="22 23">
    <name type="scientific">Potamilus streckersoni</name>
    <dbReference type="NCBI Taxonomy" id="2493646"/>
    <lineage>
        <taxon>Eukaryota</taxon>
        <taxon>Metazoa</taxon>
        <taxon>Spiralia</taxon>
        <taxon>Lophotrochozoa</taxon>
        <taxon>Mollusca</taxon>
        <taxon>Bivalvia</taxon>
        <taxon>Autobranchia</taxon>
        <taxon>Heteroconchia</taxon>
        <taxon>Palaeoheterodonta</taxon>
        <taxon>Unionida</taxon>
        <taxon>Unionoidea</taxon>
        <taxon>Unionidae</taxon>
        <taxon>Ambleminae</taxon>
        <taxon>Lampsilini</taxon>
        <taxon>Potamilus</taxon>
    </lineage>
</organism>
<evidence type="ECO:0000256" key="5">
    <source>
        <dbReference type="ARBA" id="ARBA00022630"/>
    </source>
</evidence>
<dbReference type="GO" id="GO:0050660">
    <property type="term" value="F:flavin adenine dinucleotide binding"/>
    <property type="evidence" value="ECO:0007669"/>
    <property type="project" value="InterPro"/>
</dbReference>
<keyword evidence="7" id="KW-0819">tRNA processing</keyword>
<reference evidence="22" key="3">
    <citation type="submission" date="2023-05" db="EMBL/GenBank/DDBJ databases">
        <authorList>
            <person name="Smith C.H."/>
        </authorList>
    </citation>
    <scope>NUCLEOTIDE SEQUENCE</scope>
    <source>
        <strain evidence="22">CHS0354</strain>
        <tissue evidence="22">Mantle</tissue>
    </source>
</reference>
<keyword evidence="9" id="KW-0560">Oxidoreductase</keyword>
<keyword evidence="6" id="KW-0288">FMN</keyword>
<keyword evidence="11" id="KW-0539">Nucleus</keyword>
<evidence type="ECO:0000256" key="1">
    <source>
        <dbReference type="ARBA" id="ARBA00001917"/>
    </source>
</evidence>
<comment type="caution">
    <text evidence="22">The sequence shown here is derived from an EMBL/GenBank/DDBJ whole genome shotgun (WGS) entry which is preliminary data.</text>
</comment>
<proteinExistence type="inferred from homology"/>
<dbReference type="GO" id="GO:0005737">
    <property type="term" value="C:cytoplasm"/>
    <property type="evidence" value="ECO:0007669"/>
    <property type="project" value="UniProtKB-SubCell"/>
</dbReference>
<evidence type="ECO:0000256" key="18">
    <source>
        <dbReference type="ARBA" id="ARBA00053643"/>
    </source>
</evidence>
<feature type="domain" description="DUS-like FMN-binding" evidence="21">
    <location>
        <begin position="26"/>
        <end position="277"/>
    </location>
</feature>
<dbReference type="Proteomes" id="UP001195483">
    <property type="component" value="Unassembled WGS sequence"/>
</dbReference>
<gene>
    <name evidence="22" type="ORF">CHS0354_003011</name>
</gene>
<dbReference type="InterPro" id="IPR035587">
    <property type="entry name" value="DUS-like_FMN-bd"/>
</dbReference>
<evidence type="ECO:0000256" key="16">
    <source>
        <dbReference type="ARBA" id="ARBA00048934"/>
    </source>
</evidence>
<accession>A0AAE0SCF4</accession>
<reference evidence="22" key="1">
    <citation type="journal article" date="2021" name="Genome Biol. Evol.">
        <title>A High-Quality Reference Genome for a Parasitic Bivalve with Doubly Uniparental Inheritance (Bivalvia: Unionida).</title>
        <authorList>
            <person name="Smith C.H."/>
        </authorList>
    </citation>
    <scope>NUCLEOTIDE SEQUENCE</scope>
    <source>
        <strain evidence="22">CHS0354</strain>
    </source>
</reference>
<evidence type="ECO:0000256" key="8">
    <source>
        <dbReference type="ARBA" id="ARBA00022857"/>
    </source>
</evidence>
<dbReference type="InterPro" id="IPR013785">
    <property type="entry name" value="Aldolase_TIM"/>
</dbReference>
<dbReference type="PROSITE" id="PS01136">
    <property type="entry name" value="UPF0034"/>
    <property type="match status" value="1"/>
</dbReference>
<comment type="function">
    <text evidence="18">Catalyzes the synthesis of dihydrouridine, a modified base found in the D-loop of most tRNAs. Specifically modifies U16 and U17 in cytoplasmic tRNAs. Affects the level of some mature tRNA and thereby the total cellular translation.</text>
</comment>
<evidence type="ECO:0000256" key="3">
    <source>
        <dbReference type="ARBA" id="ARBA00004496"/>
    </source>
</evidence>
<dbReference type="Gene3D" id="3.20.20.70">
    <property type="entry name" value="Aldolase class I"/>
    <property type="match status" value="1"/>
</dbReference>
<keyword evidence="8" id="KW-0521">NADP</keyword>
<comment type="catalytic activity">
    <reaction evidence="15">
        <text>5,6-dihydrouridine(16) in tRNA + NADP(+) = uridine(16) in tRNA + NADPH + H(+)</text>
        <dbReference type="Rhea" id="RHEA:53376"/>
        <dbReference type="Rhea" id="RHEA-COMP:13543"/>
        <dbReference type="Rhea" id="RHEA-COMP:13544"/>
        <dbReference type="ChEBI" id="CHEBI:15378"/>
        <dbReference type="ChEBI" id="CHEBI:57783"/>
        <dbReference type="ChEBI" id="CHEBI:58349"/>
        <dbReference type="ChEBI" id="CHEBI:65315"/>
        <dbReference type="ChEBI" id="CHEBI:74443"/>
        <dbReference type="EC" id="1.3.1.88"/>
    </reaction>
    <physiologicalReaction direction="right-to-left" evidence="15">
        <dbReference type="Rhea" id="RHEA:53378"/>
    </physiologicalReaction>
</comment>
<evidence type="ECO:0000256" key="9">
    <source>
        <dbReference type="ARBA" id="ARBA00023002"/>
    </source>
</evidence>
<name>A0AAE0SCF4_9BIVA</name>
<dbReference type="AlphaFoldDB" id="A0AAE0SCF4"/>
<sequence>MTHEKMEKHSGYKFWRTKLNSCRYIVAPMVDQSELAWRMLSRRYGAELGYTPMLHSSVFIRDERYRQEGLQSCPEDRPLIVQFCGNDPETFLKAAKLAEDHCDAIDINLGCPQSIAKKGHYGAFLEDEWDLITRIISLCHKELKVPITAKIRVFESIEKTVQYAKMLEKAGCQLLAVHGRRKEQKGKLTCLASWEHIKAVKENVSIPVFANGNIQYLPDVERCLKETGVDGVMSAEGNLHNPSLFAGLNPPIWQMAEEYLDLVEKYPCPIPYIRGHIFKLFHHALHLHHDIRDIVAVGQSLEEFKKATQLMKERCQSEMANPETDGKKGVYGELPLPYWICQPYVRPSPEEEEKNREKRVQMNLKRTLLLQDLQEGADKLSKKKMKKQKRNVKKNFDPSKKIQYELCTQCCNPKGQRCSYELCKKCCKRKAYTEKLDCPGHNILCKTKAEQRKAATENLSSDIPREIITDFQMVAEMELRNGTENGHSKEQVFNCKLALNDSKAEAKQDQKS</sequence>
<evidence type="ECO:0000256" key="11">
    <source>
        <dbReference type="ARBA" id="ARBA00023242"/>
    </source>
</evidence>
<protein>
    <recommendedName>
        <fullName evidence="19">tRNA-dihydrouridine(16/17) synthase [NAD(P)(+)]-like</fullName>
        <ecNumber evidence="13">1.3.1.88</ecNumber>
    </recommendedName>
    <alternativeName>
        <fullName evidence="20">tRNA-dihydrouridine synthase 1-like</fullName>
    </alternativeName>
</protein>
<evidence type="ECO:0000313" key="23">
    <source>
        <dbReference type="Proteomes" id="UP001195483"/>
    </source>
</evidence>
<evidence type="ECO:0000259" key="21">
    <source>
        <dbReference type="Pfam" id="PF01207"/>
    </source>
</evidence>
<comment type="catalytic activity">
    <reaction evidence="14">
        <text>5,6-dihydrouridine(17) in tRNA + NAD(+) = uridine(17) in tRNA + NADH + H(+)</text>
        <dbReference type="Rhea" id="RHEA:53372"/>
        <dbReference type="Rhea" id="RHEA-COMP:13541"/>
        <dbReference type="Rhea" id="RHEA-COMP:13542"/>
        <dbReference type="ChEBI" id="CHEBI:15378"/>
        <dbReference type="ChEBI" id="CHEBI:57540"/>
        <dbReference type="ChEBI" id="CHEBI:57945"/>
        <dbReference type="ChEBI" id="CHEBI:65315"/>
        <dbReference type="ChEBI" id="CHEBI:74443"/>
        <dbReference type="EC" id="1.3.1.88"/>
    </reaction>
    <physiologicalReaction direction="right-to-left" evidence="14">
        <dbReference type="Rhea" id="RHEA:53374"/>
    </physiologicalReaction>
</comment>
<evidence type="ECO:0000256" key="15">
    <source>
        <dbReference type="ARBA" id="ARBA00047652"/>
    </source>
</evidence>
<evidence type="ECO:0000256" key="12">
    <source>
        <dbReference type="ARBA" id="ARBA00038313"/>
    </source>
</evidence>
<dbReference type="EC" id="1.3.1.88" evidence="13"/>
<evidence type="ECO:0000256" key="10">
    <source>
        <dbReference type="ARBA" id="ARBA00023027"/>
    </source>
</evidence>
<dbReference type="SUPFAM" id="SSF51395">
    <property type="entry name" value="FMN-linked oxidoreductases"/>
    <property type="match status" value="1"/>
</dbReference>
<dbReference type="FunFam" id="3.20.20.70:FF:000081">
    <property type="entry name" value="Dihydrouridine synthase 1 like"/>
    <property type="match status" value="1"/>
</dbReference>
<evidence type="ECO:0000256" key="19">
    <source>
        <dbReference type="ARBA" id="ARBA00068883"/>
    </source>
</evidence>
<reference evidence="22" key="2">
    <citation type="journal article" date="2021" name="Genome Biol. Evol.">
        <title>Developing a high-quality reference genome for a parasitic bivalve with doubly uniparental inheritance (Bivalvia: Unionida).</title>
        <authorList>
            <person name="Smith C.H."/>
        </authorList>
    </citation>
    <scope>NUCLEOTIDE SEQUENCE</scope>
    <source>
        <strain evidence="22">CHS0354</strain>
        <tissue evidence="22">Mantle</tissue>
    </source>
</reference>
<evidence type="ECO:0000256" key="6">
    <source>
        <dbReference type="ARBA" id="ARBA00022643"/>
    </source>
</evidence>
<evidence type="ECO:0000256" key="2">
    <source>
        <dbReference type="ARBA" id="ARBA00004123"/>
    </source>
</evidence>
<dbReference type="PANTHER" id="PTHR11082:SF5">
    <property type="entry name" value="TRNA-DIHYDROURIDINE(16_17) SYNTHASE [NAD(P)(+)]-LIKE"/>
    <property type="match status" value="1"/>
</dbReference>
<comment type="similarity">
    <text evidence="12">Belongs to the Dus family. Dus1 subfamily.</text>
</comment>
<keyword evidence="23" id="KW-1185">Reference proteome</keyword>
<dbReference type="GO" id="GO:0005634">
    <property type="term" value="C:nucleus"/>
    <property type="evidence" value="ECO:0007669"/>
    <property type="project" value="UniProtKB-SubCell"/>
</dbReference>
<dbReference type="GO" id="GO:0017150">
    <property type="term" value="F:tRNA dihydrouridine synthase activity"/>
    <property type="evidence" value="ECO:0007669"/>
    <property type="project" value="InterPro"/>
</dbReference>
<comment type="catalytic activity">
    <reaction evidence="16">
        <text>5,6-dihydrouridine(16) in tRNA + NAD(+) = uridine(16) in tRNA + NADH + H(+)</text>
        <dbReference type="Rhea" id="RHEA:53380"/>
        <dbReference type="Rhea" id="RHEA-COMP:13543"/>
        <dbReference type="Rhea" id="RHEA-COMP:13544"/>
        <dbReference type="ChEBI" id="CHEBI:15378"/>
        <dbReference type="ChEBI" id="CHEBI:57540"/>
        <dbReference type="ChEBI" id="CHEBI:57945"/>
        <dbReference type="ChEBI" id="CHEBI:65315"/>
        <dbReference type="ChEBI" id="CHEBI:74443"/>
        <dbReference type="EC" id="1.3.1.88"/>
    </reaction>
    <physiologicalReaction direction="right-to-left" evidence="16">
        <dbReference type="Rhea" id="RHEA:53382"/>
    </physiologicalReaction>
</comment>
<comment type="catalytic activity">
    <reaction evidence="17">
        <text>5,6-dihydrouridine(17) in tRNA + NADP(+) = uridine(17) in tRNA + NADPH + H(+)</text>
        <dbReference type="Rhea" id="RHEA:53368"/>
        <dbReference type="Rhea" id="RHEA-COMP:13541"/>
        <dbReference type="Rhea" id="RHEA-COMP:13542"/>
        <dbReference type="ChEBI" id="CHEBI:15378"/>
        <dbReference type="ChEBI" id="CHEBI:57783"/>
        <dbReference type="ChEBI" id="CHEBI:58349"/>
        <dbReference type="ChEBI" id="CHEBI:65315"/>
        <dbReference type="ChEBI" id="CHEBI:74443"/>
        <dbReference type="EC" id="1.3.1.88"/>
    </reaction>
    <physiologicalReaction direction="right-to-left" evidence="17">
        <dbReference type="Rhea" id="RHEA:53370"/>
    </physiologicalReaction>
</comment>
<dbReference type="InterPro" id="IPR018517">
    <property type="entry name" value="tRNA_hU_synthase_CS"/>
</dbReference>
<evidence type="ECO:0000256" key="4">
    <source>
        <dbReference type="ARBA" id="ARBA00022490"/>
    </source>
</evidence>